<dbReference type="CDD" id="cd00075">
    <property type="entry name" value="HATPase"/>
    <property type="match status" value="1"/>
</dbReference>
<dbReference type="InterPro" id="IPR004358">
    <property type="entry name" value="Sig_transdc_His_kin-like_C"/>
</dbReference>
<dbReference type="SMART" id="SM00388">
    <property type="entry name" value="HisKA"/>
    <property type="match status" value="1"/>
</dbReference>
<evidence type="ECO:0000256" key="6">
    <source>
        <dbReference type="ARBA" id="ARBA00022692"/>
    </source>
</evidence>
<reference evidence="16 17" key="2">
    <citation type="submission" date="2019-03" db="EMBL/GenBank/DDBJ databases">
        <title>Genomic Encyclopedia of Type Strains, Phase IV (KMG-IV): sequencing the most valuable type-strain genomes for metagenomic binning, comparative biology and taxonomic classification.</title>
        <authorList>
            <person name="Goeker M."/>
        </authorList>
    </citation>
    <scope>NUCLEOTIDE SEQUENCE [LARGE SCALE GENOMIC DNA]</scope>
    <source>
        <strain evidence="16 17">DSM 103426</strain>
    </source>
</reference>
<dbReference type="EMBL" id="SLZV01000018">
    <property type="protein sequence ID" value="TCS66683.1"/>
    <property type="molecule type" value="Genomic_DNA"/>
</dbReference>
<keyword evidence="8 16" id="KW-0418">Kinase</keyword>
<dbReference type="PANTHER" id="PTHR45569">
    <property type="entry name" value="SENSOR PROTEIN KDPD"/>
    <property type="match status" value="1"/>
</dbReference>
<dbReference type="Proteomes" id="UP000294613">
    <property type="component" value="Unassembled WGS sequence"/>
</dbReference>
<feature type="transmembrane region" description="Helical" evidence="13">
    <location>
        <begin position="131"/>
        <end position="150"/>
    </location>
</feature>
<sequence>MQNIWMIIVFLSAGIIGFWCMKKIDSLFEKNQEKYLREWETEDMLAEESETESRSREKGWAERSISLYHEKKVKQEQKYYMLSDWVKTVVVATVTTVLSFLFEELGIRQSNIVTVYILGVLVTAAITASRIYSLTLSVFSVLIFNFLFTAPKYTLKAYDTGYFITFGIMFLSALITSSLTVKLKNNAREAAQTAFRTQILFDMNQLLQQERDKKDILEVTAMQLIKLLNRNIVVYEVEKASLSAPHVYYCGEEEEQESYTTEEERQACLWVMKNNRHAGATTKMFPNAKCLYLAVRVNNMVYGVIGIALGNSPMDTFEKSIVLSILGECALALENEQSIREKEEAAVMAQNEQLRANLLRAISHDLRTPLTVISGNASNLLSNEDKFDKETKLRLYGDIYDDSMWLINLVENLLSVTRIEDGRLNLKMSVELIDEVTAESIRHLPRKSAEYQIHLKKNDEFLMAKMDVRLILQVIINLIDNALKYTPAGSVIEVASQKKENMVEVSVSDNGPGISAEAKEHIFEMFYTGTHKIVDSRRSLGLGLSLCRSIIEAHEGSIRVEDNHPHGCIFTFTLPAEEVHLNE</sequence>
<dbReference type="InterPro" id="IPR003661">
    <property type="entry name" value="HisK_dim/P_dom"/>
</dbReference>
<comment type="catalytic activity">
    <reaction evidence="1">
        <text>ATP + protein L-histidine = ADP + protein N-phospho-L-histidine.</text>
        <dbReference type="EC" id="2.7.13.3"/>
    </reaction>
</comment>
<dbReference type="Pfam" id="PF02518">
    <property type="entry name" value="HATPase_c"/>
    <property type="match status" value="1"/>
</dbReference>
<feature type="transmembrane region" description="Helical" evidence="13">
    <location>
        <begin position="162"/>
        <end position="181"/>
    </location>
</feature>
<dbReference type="SUPFAM" id="SSF55874">
    <property type="entry name" value="ATPase domain of HSP90 chaperone/DNA topoisomerase II/histidine kinase"/>
    <property type="match status" value="1"/>
</dbReference>
<dbReference type="EC" id="2.7.13.3" evidence="3"/>
<dbReference type="Gene3D" id="1.20.120.620">
    <property type="entry name" value="Backbone structure of the membrane domain of e. Coli histidine kinase receptor kdpd"/>
    <property type="match status" value="1"/>
</dbReference>
<name>A0A4R3JKE8_9FIRM</name>
<evidence type="ECO:0000313" key="17">
    <source>
        <dbReference type="Proteomes" id="UP000294613"/>
    </source>
</evidence>
<dbReference type="Gene3D" id="3.30.450.40">
    <property type="match status" value="1"/>
</dbReference>
<evidence type="ECO:0000256" key="3">
    <source>
        <dbReference type="ARBA" id="ARBA00012438"/>
    </source>
</evidence>
<dbReference type="PROSITE" id="PS50109">
    <property type="entry name" value="HIS_KIN"/>
    <property type="match status" value="1"/>
</dbReference>
<dbReference type="AlphaFoldDB" id="A0A4R3JKE8"/>
<comment type="subcellular location">
    <subcellularLocation>
        <location evidence="2">Membrane</location>
        <topology evidence="2">Multi-pass membrane protein</topology>
    </subcellularLocation>
</comment>
<dbReference type="InterPro" id="IPR029016">
    <property type="entry name" value="GAF-like_dom_sf"/>
</dbReference>
<evidence type="ECO:0000256" key="11">
    <source>
        <dbReference type="ARBA" id="ARBA00023012"/>
    </source>
</evidence>
<feature type="transmembrane region" description="Helical" evidence="13">
    <location>
        <begin position="6"/>
        <end position="24"/>
    </location>
</feature>
<evidence type="ECO:0000256" key="10">
    <source>
        <dbReference type="ARBA" id="ARBA00022989"/>
    </source>
</evidence>
<feature type="transmembrane region" description="Helical" evidence="13">
    <location>
        <begin position="79"/>
        <end position="102"/>
    </location>
</feature>
<dbReference type="Pfam" id="PF00512">
    <property type="entry name" value="HisKA"/>
    <property type="match status" value="1"/>
</dbReference>
<keyword evidence="7" id="KW-0547">Nucleotide-binding</keyword>
<dbReference type="GO" id="GO:0005886">
    <property type="term" value="C:plasma membrane"/>
    <property type="evidence" value="ECO:0007669"/>
    <property type="project" value="TreeGrafter"/>
</dbReference>
<keyword evidence="6 13" id="KW-0812">Transmembrane</keyword>
<evidence type="ECO:0000256" key="7">
    <source>
        <dbReference type="ARBA" id="ARBA00022741"/>
    </source>
</evidence>
<dbReference type="InterPro" id="IPR036097">
    <property type="entry name" value="HisK_dim/P_sf"/>
</dbReference>
<dbReference type="GO" id="GO:0005524">
    <property type="term" value="F:ATP binding"/>
    <property type="evidence" value="ECO:0007669"/>
    <property type="project" value="UniProtKB-KW"/>
</dbReference>
<dbReference type="RefSeq" id="WP_116441306.1">
    <property type="nucleotide sequence ID" value="NZ_BHEO01000002.1"/>
</dbReference>
<dbReference type="InterPro" id="IPR038318">
    <property type="entry name" value="KdpD_sf"/>
</dbReference>
<dbReference type="Gene3D" id="1.10.287.130">
    <property type="match status" value="1"/>
</dbReference>
<dbReference type="FunFam" id="3.30.565.10:FF:000006">
    <property type="entry name" value="Sensor histidine kinase WalK"/>
    <property type="match status" value="1"/>
</dbReference>
<dbReference type="InterPro" id="IPR003594">
    <property type="entry name" value="HATPase_dom"/>
</dbReference>
<evidence type="ECO:0000313" key="15">
    <source>
        <dbReference type="EMBL" id="GBU04400.1"/>
    </source>
</evidence>
<feature type="domain" description="Histidine kinase" evidence="14">
    <location>
        <begin position="361"/>
        <end position="578"/>
    </location>
</feature>
<keyword evidence="18" id="KW-1185">Reference proteome</keyword>
<keyword evidence="9" id="KW-0067">ATP-binding</keyword>
<keyword evidence="5" id="KW-0808">Transferase</keyword>
<evidence type="ECO:0000256" key="2">
    <source>
        <dbReference type="ARBA" id="ARBA00004141"/>
    </source>
</evidence>
<accession>A0A4R3JKE8</accession>
<dbReference type="Proteomes" id="UP000702954">
    <property type="component" value="Unassembled WGS sequence"/>
</dbReference>
<evidence type="ECO:0000256" key="5">
    <source>
        <dbReference type="ARBA" id="ARBA00022679"/>
    </source>
</evidence>
<feature type="transmembrane region" description="Helical" evidence="13">
    <location>
        <begin position="108"/>
        <end position="126"/>
    </location>
</feature>
<evidence type="ECO:0000259" key="14">
    <source>
        <dbReference type="PROSITE" id="PS50109"/>
    </source>
</evidence>
<keyword evidence="12 13" id="KW-0472">Membrane</keyword>
<gene>
    <name evidence="16" type="ORF">EDD74_11817</name>
    <name evidence="15" type="ORF">FAEUMB_09410</name>
</gene>
<dbReference type="PRINTS" id="PR00344">
    <property type="entry name" value="BCTRLSENSOR"/>
</dbReference>
<dbReference type="EMBL" id="BHEO01000002">
    <property type="protein sequence ID" value="GBU04400.1"/>
    <property type="molecule type" value="Genomic_DNA"/>
</dbReference>
<evidence type="ECO:0000256" key="4">
    <source>
        <dbReference type="ARBA" id="ARBA00022553"/>
    </source>
</evidence>
<dbReference type="GO" id="GO:0000155">
    <property type="term" value="F:phosphorelay sensor kinase activity"/>
    <property type="evidence" value="ECO:0007669"/>
    <property type="project" value="InterPro"/>
</dbReference>
<dbReference type="SMART" id="SM00387">
    <property type="entry name" value="HATPase_c"/>
    <property type="match status" value="1"/>
</dbReference>
<evidence type="ECO:0000256" key="8">
    <source>
        <dbReference type="ARBA" id="ARBA00022777"/>
    </source>
</evidence>
<comment type="caution">
    <text evidence="16">The sequence shown here is derived from an EMBL/GenBank/DDBJ whole genome shotgun (WGS) entry which is preliminary data.</text>
</comment>
<evidence type="ECO:0000256" key="13">
    <source>
        <dbReference type="SAM" id="Phobius"/>
    </source>
</evidence>
<reference evidence="15 18" key="1">
    <citation type="journal article" date="2018" name="Int. J. Syst. Evol. Microbiol.">
        <title>Draft Genome Sequence of Faecalimonas umbilicata JCM 30896T, an Acetate-Producing Bacterium Isolated from Human Feces.</title>
        <authorList>
            <person name="Sakamoto M."/>
            <person name="Ikeyama N."/>
            <person name="Yuki M."/>
            <person name="Ohkuma M."/>
        </authorList>
    </citation>
    <scope>NUCLEOTIDE SEQUENCE [LARGE SCALE GENOMIC DNA]</scope>
    <source>
        <strain evidence="15 18">EGH7</strain>
    </source>
</reference>
<dbReference type="Gene3D" id="3.30.565.10">
    <property type="entry name" value="Histidine kinase-like ATPase, C-terminal domain"/>
    <property type="match status" value="1"/>
</dbReference>
<keyword evidence="4" id="KW-0597">Phosphoprotein</keyword>
<protein>
    <recommendedName>
        <fullName evidence="3">histidine kinase</fullName>
        <ecNumber evidence="3">2.7.13.3</ecNumber>
    </recommendedName>
</protein>
<dbReference type="InterPro" id="IPR025201">
    <property type="entry name" value="KdpD_TM"/>
</dbReference>
<evidence type="ECO:0000313" key="18">
    <source>
        <dbReference type="Proteomes" id="UP000702954"/>
    </source>
</evidence>
<keyword evidence="11" id="KW-0902">Two-component regulatory system</keyword>
<evidence type="ECO:0000256" key="9">
    <source>
        <dbReference type="ARBA" id="ARBA00022840"/>
    </source>
</evidence>
<dbReference type="InterPro" id="IPR005467">
    <property type="entry name" value="His_kinase_dom"/>
</dbReference>
<dbReference type="Pfam" id="PF13493">
    <property type="entry name" value="DUF4118"/>
    <property type="match status" value="1"/>
</dbReference>
<dbReference type="SUPFAM" id="SSF47384">
    <property type="entry name" value="Homodimeric domain of signal transducing histidine kinase"/>
    <property type="match status" value="1"/>
</dbReference>
<dbReference type="PANTHER" id="PTHR45569:SF1">
    <property type="entry name" value="SENSOR PROTEIN KDPD"/>
    <property type="match status" value="1"/>
</dbReference>
<dbReference type="InterPro" id="IPR052023">
    <property type="entry name" value="Histidine_kinase_KdpD"/>
</dbReference>
<evidence type="ECO:0000256" key="12">
    <source>
        <dbReference type="ARBA" id="ARBA00023136"/>
    </source>
</evidence>
<evidence type="ECO:0000256" key="1">
    <source>
        <dbReference type="ARBA" id="ARBA00000085"/>
    </source>
</evidence>
<dbReference type="CDD" id="cd00082">
    <property type="entry name" value="HisKA"/>
    <property type="match status" value="1"/>
</dbReference>
<keyword evidence="10 13" id="KW-1133">Transmembrane helix</keyword>
<proteinExistence type="predicted"/>
<dbReference type="InterPro" id="IPR036890">
    <property type="entry name" value="HATPase_C_sf"/>
</dbReference>
<organism evidence="16 17">
    <name type="scientific">Faecalimonas umbilicata</name>
    <dbReference type="NCBI Taxonomy" id="1912855"/>
    <lineage>
        <taxon>Bacteria</taxon>
        <taxon>Bacillati</taxon>
        <taxon>Bacillota</taxon>
        <taxon>Clostridia</taxon>
        <taxon>Lachnospirales</taxon>
        <taxon>Lachnospiraceae</taxon>
        <taxon>Faecalimonas</taxon>
    </lineage>
</organism>
<evidence type="ECO:0000313" key="16">
    <source>
        <dbReference type="EMBL" id="TCS66683.1"/>
    </source>
</evidence>